<dbReference type="Proteomes" id="UP000256970">
    <property type="component" value="Unassembled WGS sequence"/>
</dbReference>
<organism evidence="3 4">
    <name type="scientific">Tetradesmus obliquus</name>
    <name type="common">Green alga</name>
    <name type="synonym">Acutodesmus obliquus</name>
    <dbReference type="NCBI Taxonomy" id="3088"/>
    <lineage>
        <taxon>Eukaryota</taxon>
        <taxon>Viridiplantae</taxon>
        <taxon>Chlorophyta</taxon>
        <taxon>core chlorophytes</taxon>
        <taxon>Chlorophyceae</taxon>
        <taxon>CS clade</taxon>
        <taxon>Sphaeropleales</taxon>
        <taxon>Scenedesmaceae</taxon>
        <taxon>Tetradesmus</taxon>
    </lineage>
</organism>
<protein>
    <recommendedName>
        <fullName evidence="2">Transaldolase</fullName>
        <ecNumber evidence="2">2.2.1.2</ecNumber>
    </recommendedName>
</protein>
<dbReference type="SUPFAM" id="SSF51569">
    <property type="entry name" value="Aldolase"/>
    <property type="match status" value="1"/>
</dbReference>
<keyword evidence="2" id="KW-0808">Transferase</keyword>
<dbReference type="Pfam" id="PF00923">
    <property type="entry name" value="TAL_FSA"/>
    <property type="match status" value="1"/>
</dbReference>
<dbReference type="AlphaFoldDB" id="A0A383VC08"/>
<sequence>MQVASTALKGSSPAAALRPAVYAQRQQQKGSLRLFLDSADVRLWEQYQNGSLYGFTTNPLILSKDQVPCTLASFRTLVEKARQLQAQELQIQAWGGSAAAMEAAALRVLDLDPGLITIKLPCTPDGLAAASALMARDGSIAITITGVYAPHQVLLAQAVGADYVAPYLGRMSDGDITQLALSHRQLAFRKDAPEPMEAALKAVLSMQVAVDASSSSMRILVASIRAAEQMAILAANGCNTFTFSPAVMEQLACVPETLQAAADFEAAAAGNGAEW</sequence>
<evidence type="ECO:0000313" key="4">
    <source>
        <dbReference type="Proteomes" id="UP000256970"/>
    </source>
</evidence>
<dbReference type="STRING" id="3088.A0A383VC08"/>
<dbReference type="InterPro" id="IPR018225">
    <property type="entry name" value="Transaldolase_AS"/>
</dbReference>
<comment type="catalytic activity">
    <reaction evidence="2">
        <text>D-sedoheptulose 7-phosphate + D-glyceraldehyde 3-phosphate = D-erythrose 4-phosphate + beta-D-fructose 6-phosphate</text>
        <dbReference type="Rhea" id="RHEA:17053"/>
        <dbReference type="ChEBI" id="CHEBI:16897"/>
        <dbReference type="ChEBI" id="CHEBI:57483"/>
        <dbReference type="ChEBI" id="CHEBI:57634"/>
        <dbReference type="ChEBI" id="CHEBI:59776"/>
        <dbReference type="EC" id="2.2.1.2"/>
    </reaction>
</comment>
<keyword evidence="4" id="KW-1185">Reference proteome</keyword>
<dbReference type="GO" id="GO:0004801">
    <property type="term" value="F:transaldolase activity"/>
    <property type="evidence" value="ECO:0007669"/>
    <property type="project" value="UniProtKB-EC"/>
</dbReference>
<reference evidence="3 4" key="1">
    <citation type="submission" date="2016-10" db="EMBL/GenBank/DDBJ databases">
        <authorList>
            <person name="Cai Z."/>
        </authorList>
    </citation>
    <scope>NUCLEOTIDE SEQUENCE [LARGE SCALE GENOMIC DNA]</scope>
</reference>
<gene>
    <name evidence="3" type="ORF">BQ4739_LOCUS3062</name>
</gene>
<keyword evidence="1" id="KW-0704">Schiff base</keyword>
<accession>A0A383VC08</accession>
<dbReference type="EMBL" id="FNXT01000231">
    <property type="protein sequence ID" value="SZX62480.1"/>
    <property type="molecule type" value="Genomic_DNA"/>
</dbReference>
<dbReference type="GO" id="GO:0006098">
    <property type="term" value="P:pentose-phosphate shunt"/>
    <property type="evidence" value="ECO:0007669"/>
    <property type="project" value="UniProtKB-UniPathway"/>
</dbReference>
<dbReference type="PANTHER" id="PTHR10683">
    <property type="entry name" value="TRANSALDOLASE"/>
    <property type="match status" value="1"/>
</dbReference>
<dbReference type="UniPathway" id="UPA00115">
    <property type="reaction ID" value="UER00414"/>
</dbReference>
<evidence type="ECO:0000313" key="3">
    <source>
        <dbReference type="EMBL" id="SZX62480.1"/>
    </source>
</evidence>
<proteinExistence type="predicted"/>
<dbReference type="InterPro" id="IPR001585">
    <property type="entry name" value="TAL/FSA"/>
</dbReference>
<evidence type="ECO:0000256" key="1">
    <source>
        <dbReference type="ARBA" id="ARBA00023270"/>
    </source>
</evidence>
<name>A0A383VC08_TETOB</name>
<dbReference type="Gene3D" id="3.20.20.70">
    <property type="entry name" value="Aldolase class I"/>
    <property type="match status" value="1"/>
</dbReference>
<comment type="function">
    <text evidence="2">Catalyzes the rate-limiting step of the non-oxidative phase in the pentose phosphate pathway. Catalyzes the reversible conversion of sedheptulose-7-phosphate and D-glyceraldehyde 3-phosphate into erythrose-4-phosphate and beta-D-fructose 6-phosphate.</text>
</comment>
<comment type="pathway">
    <text evidence="2">Carbohydrate degradation; pentose phosphate pathway; D-glyceraldehyde 3-phosphate and beta-D-fructose 6-phosphate from D-ribose 5-phosphate and D-xylulose 5-phosphate (non-oxidative stage): step 2/3.</text>
</comment>
<dbReference type="EC" id="2.2.1.2" evidence="2"/>
<evidence type="ECO:0000256" key="2">
    <source>
        <dbReference type="RuleBase" id="RU000501"/>
    </source>
</evidence>
<dbReference type="InterPro" id="IPR013785">
    <property type="entry name" value="Aldolase_TIM"/>
</dbReference>
<dbReference type="GO" id="GO:0005975">
    <property type="term" value="P:carbohydrate metabolic process"/>
    <property type="evidence" value="ECO:0007669"/>
    <property type="project" value="InterPro"/>
</dbReference>
<dbReference type="PANTHER" id="PTHR10683:SF40">
    <property type="entry name" value="FRUCTOSE-6-PHOSPHATE ALDOLASE 1-RELATED"/>
    <property type="match status" value="1"/>
</dbReference>
<dbReference type="PROSITE" id="PS00958">
    <property type="entry name" value="TRANSALDOLASE_2"/>
    <property type="match status" value="1"/>
</dbReference>
<keyword evidence="2" id="KW-0570">Pentose shunt</keyword>